<reference evidence="1" key="1">
    <citation type="submission" date="2024-11" db="PDB data bank">
        <title>pT=3 virus like particle of ssRNA phage ESO003.</title>
        <authorList>
            <person name="Kalnins G."/>
        </authorList>
    </citation>
    <scope>STRUCTURE BY ELECTRON MICROSCOPY (3.20 ANGSTROMS)</scope>
</reference>
<dbReference type="EMDB" id="EMD-52005"/>
<proteinExistence type="evidence at protein level"/>
<evidence type="ECO:0000313" key="1">
    <source>
        <dbReference type="PDB" id="9HAS"/>
    </source>
</evidence>
<organism evidence="1">
    <name type="scientific">Leviviridae sp</name>
    <dbReference type="NCBI Taxonomy" id="2027243"/>
    <lineage>
        <taxon>Viruses</taxon>
        <taxon>Riboviria</taxon>
        <taxon>Orthornavirae</taxon>
        <taxon>Lenarviricota</taxon>
        <taxon>Leviviricetes</taxon>
        <taxon>Norzivirales</taxon>
        <taxon>Fiersviridae</taxon>
    </lineage>
</organism>
<name>A0ABD6GMS1_9VIRU</name>
<protein>
    <submittedName>
        <fullName evidence="1">coat protein of ssRNA phage ESO003</fullName>
    </submittedName>
</protein>
<accession>A0ABD6GMS1</accession>
<sequence length="113" mass="12203">SKVFNTQTFDIYSTEKDVVSLRDFANDKDTLAYKRLAPKRTKDSPGMAKSELKITRVDPTTGVLIGIVNVSSSIRADATAADKTALMAIITAAQADGAWTELVTDQRLPLATV</sequence>
<keyword evidence="1" id="KW-0002">3D-structure</keyword>
<dbReference type="PDB" id="9HAS">
    <property type="method" value="EM"/>
    <property type="resolution" value="3.20 A"/>
    <property type="chains" value="AA/AB/AC/AD/AE/AF/AG/AH/AI/AJ/AK/AL/AM/AN/AO/AP/AQ/AR/AS/AT/AU/AV/AW/AX/AY/AZ/BA/BB/BC/BD/BE/BF/BG/BH/BI/BJ/BK/BL/BM/BN/BO/BP/BQ/BR/BS/BT/BU/BV/BW/BX/BY/BZ/CA/CB/CC/CD/CE/CF/CG/...=1-113"/>
</dbReference>